<dbReference type="Proteomes" id="UP000292564">
    <property type="component" value="Unassembled WGS sequence"/>
</dbReference>
<dbReference type="GO" id="GO:0003700">
    <property type="term" value="F:DNA-binding transcription factor activity"/>
    <property type="evidence" value="ECO:0007669"/>
    <property type="project" value="TreeGrafter"/>
</dbReference>
<organism evidence="3 4">
    <name type="scientific">Krasilnikovia cinnamomea</name>
    <dbReference type="NCBI Taxonomy" id="349313"/>
    <lineage>
        <taxon>Bacteria</taxon>
        <taxon>Bacillati</taxon>
        <taxon>Actinomycetota</taxon>
        <taxon>Actinomycetes</taxon>
        <taxon>Micromonosporales</taxon>
        <taxon>Micromonosporaceae</taxon>
        <taxon>Krasilnikovia</taxon>
    </lineage>
</organism>
<dbReference type="Gene3D" id="1.10.260.40">
    <property type="entry name" value="lambda repressor-like DNA-binding domains"/>
    <property type="match status" value="1"/>
</dbReference>
<dbReference type="SUPFAM" id="SSF47413">
    <property type="entry name" value="lambda repressor-like DNA-binding domains"/>
    <property type="match status" value="1"/>
</dbReference>
<dbReference type="Pfam" id="PF13560">
    <property type="entry name" value="HTH_31"/>
    <property type="match status" value="1"/>
</dbReference>
<comment type="caution">
    <text evidence="3">The sequence shown here is derived from an EMBL/GenBank/DDBJ whole genome shotgun (WGS) entry which is preliminary data.</text>
</comment>
<dbReference type="PANTHER" id="PTHR46797:SF1">
    <property type="entry name" value="METHYLPHOSPHONATE SYNTHASE"/>
    <property type="match status" value="1"/>
</dbReference>
<dbReference type="InterPro" id="IPR050807">
    <property type="entry name" value="TransReg_Diox_bact_type"/>
</dbReference>
<sequence>MPGEHIGARVRPWRRRRGLSQATLAGLAGLSQGYISQIEAGTRGVDRRSTLIALASALDTSVADLLGQSGDPVDPVRVRASEAVAAIRVALVELEAGEADPARRGRDEMADAVESAMRLRQNSDYLTLAPMLPSLLRDAAGHPGTDALVRIAYEASVCLRNLGYRDLAWPAARIAVSAARELGDPAWIGAAEFVYTLSLPVEAAAVARKAGERSLVALQNAAGDPRARQMLGQIHLSAALSSAAAKQTALADAHLAEAEREGRACGPSALPAQPDHP</sequence>
<name>A0A4Q7ZFX9_9ACTN</name>
<gene>
    <name evidence="3" type="ORF">EV385_0788</name>
</gene>
<dbReference type="AlphaFoldDB" id="A0A4Q7ZFX9"/>
<keyword evidence="4" id="KW-1185">Reference proteome</keyword>
<proteinExistence type="predicted"/>
<feature type="domain" description="HTH cro/C1-type" evidence="2">
    <location>
        <begin position="10"/>
        <end position="65"/>
    </location>
</feature>
<dbReference type="PANTHER" id="PTHR46797">
    <property type="entry name" value="HTH-TYPE TRANSCRIPTIONAL REGULATOR"/>
    <property type="match status" value="1"/>
</dbReference>
<dbReference type="CDD" id="cd00093">
    <property type="entry name" value="HTH_XRE"/>
    <property type="match status" value="1"/>
</dbReference>
<evidence type="ECO:0000313" key="3">
    <source>
        <dbReference type="EMBL" id="RZU49053.1"/>
    </source>
</evidence>
<dbReference type="SMART" id="SM00530">
    <property type="entry name" value="HTH_XRE"/>
    <property type="match status" value="1"/>
</dbReference>
<evidence type="ECO:0000313" key="4">
    <source>
        <dbReference type="Proteomes" id="UP000292564"/>
    </source>
</evidence>
<accession>A0A4Q7ZFX9</accession>
<dbReference type="RefSeq" id="WP_242624682.1">
    <property type="nucleotide sequence ID" value="NZ_SHKY01000001.1"/>
</dbReference>
<dbReference type="InterPro" id="IPR001387">
    <property type="entry name" value="Cro/C1-type_HTH"/>
</dbReference>
<reference evidence="3 4" key="1">
    <citation type="submission" date="2019-02" db="EMBL/GenBank/DDBJ databases">
        <title>Sequencing the genomes of 1000 actinobacteria strains.</title>
        <authorList>
            <person name="Klenk H.-P."/>
        </authorList>
    </citation>
    <scope>NUCLEOTIDE SEQUENCE [LARGE SCALE GENOMIC DNA]</scope>
    <source>
        <strain evidence="3 4">DSM 45162</strain>
    </source>
</reference>
<dbReference type="GO" id="GO:0005829">
    <property type="term" value="C:cytosol"/>
    <property type="evidence" value="ECO:0007669"/>
    <property type="project" value="TreeGrafter"/>
</dbReference>
<dbReference type="GO" id="GO:0003677">
    <property type="term" value="F:DNA binding"/>
    <property type="evidence" value="ECO:0007669"/>
    <property type="project" value="UniProtKB-KW"/>
</dbReference>
<evidence type="ECO:0000259" key="2">
    <source>
        <dbReference type="PROSITE" id="PS50943"/>
    </source>
</evidence>
<protein>
    <submittedName>
        <fullName evidence="3">Transcriptional regulator with XRE-family HTH domain</fullName>
    </submittedName>
</protein>
<dbReference type="InterPro" id="IPR010982">
    <property type="entry name" value="Lambda_DNA-bd_dom_sf"/>
</dbReference>
<keyword evidence="1" id="KW-0238">DNA-binding</keyword>
<dbReference type="PROSITE" id="PS50943">
    <property type="entry name" value="HTH_CROC1"/>
    <property type="match status" value="1"/>
</dbReference>
<evidence type="ECO:0000256" key="1">
    <source>
        <dbReference type="ARBA" id="ARBA00023125"/>
    </source>
</evidence>
<dbReference type="EMBL" id="SHKY01000001">
    <property type="protein sequence ID" value="RZU49053.1"/>
    <property type="molecule type" value="Genomic_DNA"/>
</dbReference>